<evidence type="ECO:0000313" key="2">
    <source>
        <dbReference type="Proteomes" id="UP000271889"/>
    </source>
</evidence>
<accession>A0A3P6S588</accession>
<dbReference type="OrthoDB" id="10523011at2759"/>
<dbReference type="EMBL" id="UYRV01020303">
    <property type="protein sequence ID" value="VDK67309.1"/>
    <property type="molecule type" value="Genomic_DNA"/>
</dbReference>
<protein>
    <submittedName>
        <fullName evidence="1">Uncharacterized protein</fullName>
    </submittedName>
</protein>
<keyword evidence="2" id="KW-1185">Reference proteome</keyword>
<gene>
    <name evidence="1" type="ORF">CGOC_LOCUS6305</name>
</gene>
<dbReference type="AlphaFoldDB" id="A0A3P6S588"/>
<proteinExistence type="predicted"/>
<reference evidence="1 2" key="1">
    <citation type="submission" date="2018-11" db="EMBL/GenBank/DDBJ databases">
        <authorList>
            <consortium name="Pathogen Informatics"/>
        </authorList>
    </citation>
    <scope>NUCLEOTIDE SEQUENCE [LARGE SCALE GENOMIC DNA]</scope>
</reference>
<sequence>MLEEQLLCEERIFSQLVRVEIKRTWIRIRPGFTAIVEVEIYDRGYSEGDCNAEAGTTSDYHYKFAPEGEAGKEINSA</sequence>
<name>A0A3P6S588_CYLGO</name>
<evidence type="ECO:0000313" key="1">
    <source>
        <dbReference type="EMBL" id="VDK67309.1"/>
    </source>
</evidence>
<dbReference type="Proteomes" id="UP000271889">
    <property type="component" value="Unassembled WGS sequence"/>
</dbReference>
<organism evidence="1 2">
    <name type="scientific">Cylicostephanus goldi</name>
    <name type="common">Nematode worm</name>
    <dbReference type="NCBI Taxonomy" id="71465"/>
    <lineage>
        <taxon>Eukaryota</taxon>
        <taxon>Metazoa</taxon>
        <taxon>Ecdysozoa</taxon>
        <taxon>Nematoda</taxon>
        <taxon>Chromadorea</taxon>
        <taxon>Rhabditida</taxon>
        <taxon>Rhabditina</taxon>
        <taxon>Rhabditomorpha</taxon>
        <taxon>Strongyloidea</taxon>
        <taxon>Strongylidae</taxon>
        <taxon>Cylicostephanus</taxon>
    </lineage>
</organism>